<evidence type="ECO:0000256" key="9">
    <source>
        <dbReference type="HAMAP-Rule" id="MF_00348"/>
    </source>
</evidence>
<dbReference type="Gene3D" id="1.10.150.20">
    <property type="entry name" value="5' to 3' exonuclease, C-terminal subdomain"/>
    <property type="match status" value="1"/>
</dbReference>
<dbReference type="GO" id="GO:0006281">
    <property type="term" value="P:DNA repair"/>
    <property type="evidence" value="ECO:0007669"/>
    <property type="project" value="UniProtKB-UniRule"/>
</dbReference>
<dbReference type="Pfam" id="PF08423">
    <property type="entry name" value="Rad51"/>
    <property type="match status" value="1"/>
</dbReference>
<evidence type="ECO:0000259" key="12">
    <source>
        <dbReference type="PROSITE" id="PS50162"/>
    </source>
</evidence>
<dbReference type="GO" id="GO:0006310">
    <property type="term" value="P:DNA recombination"/>
    <property type="evidence" value="ECO:0007669"/>
    <property type="project" value="UniProtKB-UniRule"/>
</dbReference>
<dbReference type="EMBL" id="CP091871">
    <property type="protein sequence ID" value="WEU41060.1"/>
    <property type="molecule type" value="Genomic_DNA"/>
</dbReference>
<dbReference type="InterPro" id="IPR027417">
    <property type="entry name" value="P-loop_NTPase"/>
</dbReference>
<dbReference type="GO" id="GO:0003684">
    <property type="term" value="F:damaged DNA binding"/>
    <property type="evidence" value="ECO:0007669"/>
    <property type="project" value="UniProtKB-UniRule"/>
</dbReference>
<reference evidence="14" key="1">
    <citation type="journal article" date="2017" name="Nature">
        <title>Asgard archaea illuminate the origin of eukaryotic cellular complexity.</title>
        <authorList>
            <person name="Zaremba-Niedzwiedzka K."/>
            <person name="Caceres E.F."/>
            <person name="Saw J.H."/>
            <person name="Backstrom D."/>
            <person name="Juzokaite L."/>
            <person name="Vancaester E."/>
            <person name="Seitz K.W."/>
            <person name="Anantharaman K."/>
            <person name="Starnawski P."/>
            <person name="Kjeldsen K.U."/>
            <person name="Scott M.B."/>
            <person name="Nunoura T."/>
            <person name="Banfield J.F."/>
            <person name="Schramm A."/>
            <person name="Baker B.J."/>
            <person name="Spang A."/>
            <person name="Ettema T.J.G."/>
        </authorList>
    </citation>
    <scope>NUCLEOTIDE SEQUENCE</scope>
    <source>
        <strain evidence="14">LCB_4</strain>
    </source>
</reference>
<evidence type="ECO:0000256" key="5">
    <source>
        <dbReference type="ARBA" id="ARBA00022840"/>
    </source>
</evidence>
<dbReference type="SUPFAM" id="SSF47794">
    <property type="entry name" value="Rad51 N-terminal domain-like"/>
    <property type="match status" value="1"/>
</dbReference>
<dbReference type="FunFam" id="3.40.50.300:FF:002052">
    <property type="entry name" value="DNA repair protein RAD51 homolog"/>
    <property type="match status" value="1"/>
</dbReference>
<dbReference type="Pfam" id="PF14520">
    <property type="entry name" value="HHH_5"/>
    <property type="match status" value="1"/>
</dbReference>
<proteinExistence type="inferred from homology"/>
<protein>
    <recommendedName>
        <fullName evidence="2 9">DNA repair and recombination protein RadA</fullName>
    </recommendedName>
</protein>
<dbReference type="Proteomes" id="UP000186851">
    <property type="component" value="Chromosome"/>
</dbReference>
<dbReference type="InterPro" id="IPR003593">
    <property type="entry name" value="AAA+_ATPase"/>
</dbReference>
<keyword evidence="5 9" id="KW-0067">ATP-binding</keyword>
<evidence type="ECO:0000256" key="7">
    <source>
        <dbReference type="ARBA" id="ARBA00023172"/>
    </source>
</evidence>
<feature type="compositionally biased region" description="Acidic residues" evidence="11">
    <location>
        <begin position="7"/>
        <end position="28"/>
    </location>
</feature>
<comment type="caution">
    <text evidence="9">Lacks conserved residue(s) required for the propagation of feature annotation.</text>
</comment>
<dbReference type="AlphaFoldDB" id="A0AAF0D4E6"/>
<dbReference type="InterPro" id="IPR010995">
    <property type="entry name" value="DNA_repair_Rad51/TF_NusA_a-hlx"/>
</dbReference>
<dbReference type="InterPro" id="IPR020588">
    <property type="entry name" value="RecA_ATP-bd"/>
</dbReference>
<evidence type="ECO:0000313" key="15">
    <source>
        <dbReference type="Proteomes" id="UP000186851"/>
    </source>
</evidence>
<dbReference type="InterPro" id="IPR013632">
    <property type="entry name" value="Rad51_C"/>
</dbReference>
<dbReference type="KEGG" id="oyw:OdinLCB4_003840"/>
<evidence type="ECO:0000256" key="3">
    <source>
        <dbReference type="ARBA" id="ARBA00022741"/>
    </source>
</evidence>
<dbReference type="PIRSF" id="PIRSF005856">
    <property type="entry name" value="Rad51"/>
    <property type="match status" value="1"/>
</dbReference>
<dbReference type="CDD" id="cd19515">
    <property type="entry name" value="archRadA"/>
    <property type="match status" value="1"/>
</dbReference>
<evidence type="ECO:0000256" key="10">
    <source>
        <dbReference type="PIRNR" id="PIRNR005856"/>
    </source>
</evidence>
<sequence length="340" mass="37804">MPKKTDFEDEDLEFEEAEELDEEEEEAETPSALTQLTGVGPSIAKRLSESGYNSIESIAVTTADELAAAIDVGKSTAQKIIESARELLKIGFETADNIYEKRKNIGRITTGSKNLDSLIGGGVETQSITEVFGPFRSGKTQLAHQLAVFVQLPVDKGGLEGKALYIDCEGTFRPERIVQMAAAVDLDPKKALKNIWCARAYNSDHQMLLCQQASELIKKENLKLIVIDSITSHFRAEYIGREMLARRQQKLNKHLHMLERIADIENVAVLITNQVMAKPDTFFGDPTEPVGGHVLAHVPQTRLYLRRSKGNRRICRLVDSPWMPEGEAVFVITAEGIRDP</sequence>
<dbReference type="InterPro" id="IPR016467">
    <property type="entry name" value="DNA_recomb/repair_RecA-like"/>
</dbReference>
<evidence type="ECO:0000256" key="11">
    <source>
        <dbReference type="SAM" id="MobiDB-lite"/>
    </source>
</evidence>
<evidence type="ECO:0000256" key="4">
    <source>
        <dbReference type="ARBA" id="ARBA00022763"/>
    </source>
</evidence>
<comment type="function">
    <text evidence="8 9 10">Involved in DNA repair and in homologous recombination. Binds and assemble on single-stranded DNA to form a nucleoprotein filament. Hydrolyzes ATP in a ssDNA-dependent manner and promotes DNA strand exchange between homologous DNA molecules.</text>
</comment>
<keyword evidence="6 9" id="KW-0238">DNA-binding</keyword>
<evidence type="ECO:0000256" key="2">
    <source>
        <dbReference type="ARBA" id="ARBA00018144"/>
    </source>
</evidence>
<dbReference type="NCBIfam" id="TIGR02236">
    <property type="entry name" value="recomb_radA"/>
    <property type="match status" value="1"/>
</dbReference>
<dbReference type="SMART" id="SM00382">
    <property type="entry name" value="AAA"/>
    <property type="match status" value="1"/>
</dbReference>
<dbReference type="PROSITE" id="PS50162">
    <property type="entry name" value="RECA_2"/>
    <property type="match status" value="1"/>
</dbReference>
<evidence type="ECO:0000256" key="8">
    <source>
        <dbReference type="ARBA" id="ARBA00025684"/>
    </source>
</evidence>
<feature type="region of interest" description="Disordered" evidence="11">
    <location>
        <begin position="1"/>
        <end position="32"/>
    </location>
</feature>
<keyword evidence="3 9" id="KW-0547">Nucleotide-binding</keyword>
<keyword evidence="7 9" id="KW-0233">DNA recombination</keyword>
<keyword evidence="4 9" id="KW-0227">DNA damage</keyword>
<dbReference type="Gene3D" id="3.40.50.300">
    <property type="entry name" value="P-loop containing nucleotide triphosphate hydrolases"/>
    <property type="match status" value="1"/>
</dbReference>
<organism evidence="14 15">
    <name type="scientific">Odinarchaeota yellowstonii (strain LCB_4)</name>
    <dbReference type="NCBI Taxonomy" id="1841599"/>
    <lineage>
        <taxon>Archaea</taxon>
        <taxon>Promethearchaeati</taxon>
        <taxon>Candidatus Odinarchaeota</taxon>
        <taxon>Candidatus Odinarchaeia</taxon>
        <taxon>Candidatus Odinarchaeales</taxon>
        <taxon>Candidatus Odinarchaeaceae</taxon>
        <taxon>Candidatus Odinarchaeum</taxon>
    </lineage>
</organism>
<feature type="domain" description="RecA family profile 1" evidence="12">
    <location>
        <begin position="104"/>
        <end position="275"/>
    </location>
</feature>
<dbReference type="NCBIfam" id="NF003301">
    <property type="entry name" value="PRK04301.1"/>
    <property type="match status" value="1"/>
</dbReference>
<dbReference type="PANTHER" id="PTHR22942">
    <property type="entry name" value="RECA/RAD51/RADA DNA STRAND-PAIRING FAMILY MEMBER"/>
    <property type="match status" value="1"/>
</dbReference>
<evidence type="ECO:0000256" key="1">
    <source>
        <dbReference type="ARBA" id="ARBA00008050"/>
    </source>
</evidence>
<dbReference type="GO" id="GO:0005524">
    <property type="term" value="F:ATP binding"/>
    <property type="evidence" value="ECO:0007669"/>
    <property type="project" value="UniProtKB-UniRule"/>
</dbReference>
<evidence type="ECO:0000256" key="6">
    <source>
        <dbReference type="ARBA" id="ARBA00023125"/>
    </source>
</evidence>
<dbReference type="InterPro" id="IPR020587">
    <property type="entry name" value="RecA_monomer-monomer_interface"/>
</dbReference>
<reference evidence="14" key="2">
    <citation type="journal article" date="2022" name="Nat. Microbiol.">
        <title>A closed Candidatus Odinarchaeum chromosome exposes Asgard archaeal viruses.</title>
        <authorList>
            <person name="Tamarit D."/>
            <person name="Caceres E.F."/>
            <person name="Krupovic M."/>
            <person name="Nijland R."/>
            <person name="Eme L."/>
            <person name="Robinson N.P."/>
            <person name="Ettema T.J.G."/>
        </authorList>
    </citation>
    <scope>NUCLEOTIDE SEQUENCE</scope>
    <source>
        <strain evidence="14">LCB_4</strain>
    </source>
</reference>
<dbReference type="HAMAP" id="MF_00348">
    <property type="entry name" value="RadA_arch"/>
    <property type="match status" value="1"/>
</dbReference>
<name>A0AAF0D4E6_ODILC</name>
<dbReference type="InterPro" id="IPR011938">
    <property type="entry name" value="DNA_recomb/repair_RadA"/>
</dbReference>
<accession>A0AAF0D4E6</accession>
<evidence type="ECO:0000259" key="13">
    <source>
        <dbReference type="PROSITE" id="PS50163"/>
    </source>
</evidence>
<comment type="similarity">
    <text evidence="1 9 10">Belongs to the eukaryotic RecA-like protein family.</text>
</comment>
<feature type="domain" description="RecA family profile 2" evidence="13">
    <location>
        <begin position="280"/>
        <end position="340"/>
    </location>
</feature>
<dbReference type="SUPFAM" id="SSF52540">
    <property type="entry name" value="P-loop containing nucleoside triphosphate hydrolases"/>
    <property type="match status" value="1"/>
</dbReference>
<evidence type="ECO:0000313" key="14">
    <source>
        <dbReference type="EMBL" id="WEU41060.1"/>
    </source>
</evidence>
<dbReference type="GO" id="GO:0140664">
    <property type="term" value="F:ATP-dependent DNA damage sensor activity"/>
    <property type="evidence" value="ECO:0007669"/>
    <property type="project" value="InterPro"/>
</dbReference>
<dbReference type="PANTHER" id="PTHR22942:SF30">
    <property type="entry name" value="MEIOTIC RECOMBINATION PROTEIN DMC1_LIM15 HOMOLOG"/>
    <property type="match status" value="1"/>
</dbReference>
<gene>
    <name evidence="9 14" type="primary">radA</name>
    <name evidence="14" type="ORF">OdinLCB4_003840</name>
</gene>
<dbReference type="PROSITE" id="PS50163">
    <property type="entry name" value="RECA_3"/>
    <property type="match status" value="1"/>
</dbReference>